<keyword evidence="6" id="KW-0862">Zinc</keyword>
<evidence type="ECO:0000256" key="2">
    <source>
        <dbReference type="ARBA" id="ARBA00006676"/>
    </source>
</evidence>
<dbReference type="RefSeq" id="WP_099520572.1">
    <property type="nucleotide sequence ID" value="NZ_CP016808.1"/>
</dbReference>
<keyword evidence="4" id="KW-0479">Metal-binding</keyword>
<protein>
    <recommendedName>
        <fullName evidence="3">adenosine deaminase</fullName>
        <ecNumber evidence="3">3.5.4.4</ecNumber>
    </recommendedName>
</protein>
<organism evidence="8">
    <name type="scientific">Paenibacillus sp. BIHB 4019</name>
    <dbReference type="NCBI Taxonomy" id="1870819"/>
    <lineage>
        <taxon>Bacteria</taxon>
        <taxon>Bacillati</taxon>
        <taxon>Bacillota</taxon>
        <taxon>Bacilli</taxon>
        <taxon>Bacillales</taxon>
        <taxon>Paenibacillaceae</taxon>
        <taxon>Paenibacillus</taxon>
    </lineage>
</organism>
<feature type="domain" description="Adenosine deaminase" evidence="7">
    <location>
        <begin position="14"/>
        <end position="338"/>
    </location>
</feature>
<keyword evidence="5" id="KW-0378">Hydrolase</keyword>
<accession>A0A1B2DPB4</accession>
<dbReference type="GO" id="GO:0006154">
    <property type="term" value="P:adenosine catabolic process"/>
    <property type="evidence" value="ECO:0007669"/>
    <property type="project" value="TreeGrafter"/>
</dbReference>
<dbReference type="GO" id="GO:0043103">
    <property type="term" value="P:hypoxanthine salvage"/>
    <property type="evidence" value="ECO:0007669"/>
    <property type="project" value="TreeGrafter"/>
</dbReference>
<evidence type="ECO:0000313" key="8">
    <source>
        <dbReference type="EMBL" id="ANY69542.1"/>
    </source>
</evidence>
<dbReference type="GO" id="GO:0046103">
    <property type="term" value="P:inosine biosynthetic process"/>
    <property type="evidence" value="ECO:0007669"/>
    <property type="project" value="TreeGrafter"/>
</dbReference>
<dbReference type="GO" id="GO:0005829">
    <property type="term" value="C:cytosol"/>
    <property type="evidence" value="ECO:0007669"/>
    <property type="project" value="TreeGrafter"/>
</dbReference>
<dbReference type="PANTHER" id="PTHR11409:SF43">
    <property type="entry name" value="ADENOSINE DEAMINASE"/>
    <property type="match status" value="1"/>
</dbReference>
<proteinExistence type="inferred from homology"/>
<name>A0A1B2DPB4_9BACL</name>
<evidence type="ECO:0000256" key="6">
    <source>
        <dbReference type="ARBA" id="ARBA00022833"/>
    </source>
</evidence>
<gene>
    <name evidence="8" type="ORF">BBD42_25925</name>
</gene>
<dbReference type="EMBL" id="CP016808">
    <property type="protein sequence ID" value="ANY69542.1"/>
    <property type="molecule type" value="Genomic_DNA"/>
</dbReference>
<dbReference type="InterPro" id="IPR001365">
    <property type="entry name" value="A_deaminase_dom"/>
</dbReference>
<comment type="cofactor">
    <cofactor evidence="1">
        <name>Zn(2+)</name>
        <dbReference type="ChEBI" id="CHEBI:29105"/>
    </cofactor>
</comment>
<dbReference type="GO" id="GO:0004000">
    <property type="term" value="F:adenosine deaminase activity"/>
    <property type="evidence" value="ECO:0007669"/>
    <property type="project" value="UniProtKB-ARBA"/>
</dbReference>
<dbReference type="InterPro" id="IPR032466">
    <property type="entry name" value="Metal_Hydrolase"/>
</dbReference>
<dbReference type="Gene3D" id="3.20.20.140">
    <property type="entry name" value="Metal-dependent hydrolases"/>
    <property type="match status" value="1"/>
</dbReference>
<dbReference type="GO" id="GO:0046872">
    <property type="term" value="F:metal ion binding"/>
    <property type="evidence" value="ECO:0007669"/>
    <property type="project" value="UniProtKB-KW"/>
</dbReference>
<dbReference type="InterPro" id="IPR006330">
    <property type="entry name" value="Ado/ade_deaminase"/>
</dbReference>
<comment type="similarity">
    <text evidence="2">Belongs to the metallo-dependent hydrolases superfamily. Adenosine and AMP deaminases family.</text>
</comment>
<dbReference type="PANTHER" id="PTHR11409">
    <property type="entry name" value="ADENOSINE DEAMINASE"/>
    <property type="match status" value="1"/>
</dbReference>
<dbReference type="Pfam" id="PF00962">
    <property type="entry name" value="A_deaminase"/>
    <property type="match status" value="1"/>
</dbReference>
<dbReference type="SUPFAM" id="SSF51556">
    <property type="entry name" value="Metallo-dependent hydrolases"/>
    <property type="match status" value="1"/>
</dbReference>
<dbReference type="NCBIfam" id="TIGR01430">
    <property type="entry name" value="aden_deam"/>
    <property type="match status" value="1"/>
</dbReference>
<sequence>MKDIVVREQLKKLPKIDLHLHLDGSVLPNTLRELAKEQGKELPVEEGSELTPWMLADESCTSLKEYLSKFAFVEPYLQTPEALERVAYEVVEQSAAQGCRYIEVRFAPLLHIKGGLSLEEAMRHTLHGLRRGERDFGVKARGIAICLRHDAYERNEQVILAAAKLHGDGIAAVDLAGDEASFPPELHRSLFKLAASKGLPITIHAGEAGGAENVQEAIESLGATRIGHGVRITENPAIMEMVRRTGTPLELCPLSNIQTKAVSGWEAYPIKAFLAAGIRATINTDNLTVSGTTIGLEYELLMEKCGVTLEEIGRLILNSAHAAFLEQEEKRQLIADIEQGLAAAGVKPAV</sequence>
<evidence type="ECO:0000256" key="4">
    <source>
        <dbReference type="ARBA" id="ARBA00022723"/>
    </source>
</evidence>
<dbReference type="EC" id="3.5.4.4" evidence="3"/>
<evidence type="ECO:0000256" key="5">
    <source>
        <dbReference type="ARBA" id="ARBA00022801"/>
    </source>
</evidence>
<dbReference type="AlphaFoldDB" id="A0A1B2DPB4"/>
<evidence type="ECO:0000259" key="7">
    <source>
        <dbReference type="Pfam" id="PF00962"/>
    </source>
</evidence>
<evidence type="ECO:0000256" key="3">
    <source>
        <dbReference type="ARBA" id="ARBA00012784"/>
    </source>
</evidence>
<evidence type="ECO:0000256" key="1">
    <source>
        <dbReference type="ARBA" id="ARBA00001947"/>
    </source>
</evidence>
<reference evidence="8" key="1">
    <citation type="submission" date="2016-08" db="EMBL/GenBank/DDBJ databases">
        <title>Complete Genome Seqeunce of Paenibacillus sp. BIHB 4019 from tea rhizoplane.</title>
        <authorList>
            <person name="Thakur R."/>
            <person name="Swarnkar M.K."/>
            <person name="Gulati A."/>
        </authorList>
    </citation>
    <scope>NUCLEOTIDE SEQUENCE [LARGE SCALE GENOMIC DNA]</scope>
    <source>
        <strain evidence="8">BIHB4019</strain>
    </source>
</reference>
<dbReference type="CDD" id="cd01320">
    <property type="entry name" value="ADA"/>
    <property type="match status" value="1"/>
</dbReference>